<proteinExistence type="predicted"/>
<evidence type="ECO:0000313" key="1">
    <source>
        <dbReference type="EMBL" id="TGO82783.1"/>
    </source>
</evidence>
<dbReference type="Proteomes" id="UP000297280">
    <property type="component" value="Unassembled WGS sequence"/>
</dbReference>
<dbReference type="AlphaFoldDB" id="A0A4Z1K9J4"/>
<gene>
    <name evidence="1" type="ORF">BPOR_0760g00050</name>
</gene>
<comment type="caution">
    <text evidence="1">The sequence shown here is derived from an EMBL/GenBank/DDBJ whole genome shotgun (WGS) entry which is preliminary data.</text>
</comment>
<dbReference type="OrthoDB" id="3495073at2759"/>
<protein>
    <submittedName>
        <fullName evidence="1">Uncharacterized protein</fullName>
    </submittedName>
</protein>
<dbReference type="EMBL" id="PQXO01000757">
    <property type="protein sequence ID" value="TGO82783.1"/>
    <property type="molecule type" value="Genomic_DNA"/>
</dbReference>
<reference evidence="1 2" key="1">
    <citation type="submission" date="2017-12" db="EMBL/GenBank/DDBJ databases">
        <title>Comparative genomics of Botrytis spp.</title>
        <authorList>
            <person name="Valero-Jimenez C.A."/>
            <person name="Tapia P."/>
            <person name="Veloso J."/>
            <person name="Silva-Moreno E."/>
            <person name="Staats M."/>
            <person name="Valdes J.H."/>
            <person name="Van Kan J.A.L."/>
        </authorList>
    </citation>
    <scope>NUCLEOTIDE SEQUENCE [LARGE SCALE GENOMIC DNA]</scope>
    <source>
        <strain evidence="1 2">MUCL3349</strain>
    </source>
</reference>
<accession>A0A4Z1K9J4</accession>
<keyword evidence="2" id="KW-1185">Reference proteome</keyword>
<organism evidence="1 2">
    <name type="scientific">Botrytis porri</name>
    <dbReference type="NCBI Taxonomy" id="87229"/>
    <lineage>
        <taxon>Eukaryota</taxon>
        <taxon>Fungi</taxon>
        <taxon>Dikarya</taxon>
        <taxon>Ascomycota</taxon>
        <taxon>Pezizomycotina</taxon>
        <taxon>Leotiomycetes</taxon>
        <taxon>Helotiales</taxon>
        <taxon>Sclerotiniaceae</taxon>
        <taxon>Botrytis</taxon>
    </lineage>
</organism>
<name>A0A4Z1K9J4_9HELO</name>
<evidence type="ECO:0000313" key="2">
    <source>
        <dbReference type="Proteomes" id="UP000297280"/>
    </source>
</evidence>
<sequence length="149" mass="17091">MSMVVVRFTRLPTPPLTINSSNAHDYTPWYEALQTKYHSSATEAWSALSSNIVSAIHNHYRHYQYWNYKICKMEILWKLGRGQNAPQILYEYAVNDEYLELHEGQHERIVAALALQNRASGDFMAVEYMAGSSSQGQVGLVSFMELEKV</sequence>